<evidence type="ECO:0000313" key="4">
    <source>
        <dbReference type="EMBL" id="KKU07256.1"/>
    </source>
</evidence>
<feature type="active site" evidence="2">
    <location>
        <position position="146"/>
    </location>
</feature>
<dbReference type="NCBIfam" id="TIGR00079">
    <property type="entry name" value="pept_deformyl"/>
    <property type="match status" value="1"/>
</dbReference>
<evidence type="ECO:0000256" key="2">
    <source>
        <dbReference type="HAMAP-Rule" id="MF_00163"/>
    </source>
</evidence>
<feature type="binding site" evidence="2">
    <location>
        <position position="103"/>
    </location>
    <ligand>
        <name>Fe cation</name>
        <dbReference type="ChEBI" id="CHEBI:24875"/>
    </ligand>
</feature>
<feature type="binding site" evidence="2">
    <location>
        <position position="145"/>
    </location>
    <ligand>
        <name>Fe cation</name>
        <dbReference type="ChEBI" id="CHEBI:24875"/>
    </ligand>
</feature>
<dbReference type="NCBIfam" id="NF001159">
    <property type="entry name" value="PRK00150.1-3"/>
    <property type="match status" value="1"/>
</dbReference>
<dbReference type="PANTHER" id="PTHR10458:SF22">
    <property type="entry name" value="PEPTIDE DEFORMYLASE"/>
    <property type="match status" value="1"/>
</dbReference>
<evidence type="ECO:0000256" key="3">
    <source>
        <dbReference type="SAM" id="Phobius"/>
    </source>
</evidence>
<dbReference type="Pfam" id="PF01327">
    <property type="entry name" value="Pep_deformylase"/>
    <property type="match status" value="1"/>
</dbReference>
<keyword evidence="2" id="KW-0479">Metal-binding</keyword>
<comment type="caution">
    <text evidence="4">The sequence shown here is derived from an EMBL/GenBank/DDBJ whole genome shotgun (WGS) entry which is preliminary data.</text>
</comment>
<dbReference type="PANTHER" id="PTHR10458">
    <property type="entry name" value="PEPTIDE DEFORMYLASE"/>
    <property type="match status" value="1"/>
</dbReference>
<dbReference type="Proteomes" id="UP000033999">
    <property type="component" value="Unassembled WGS sequence"/>
</dbReference>
<dbReference type="PIRSF" id="PIRSF004749">
    <property type="entry name" value="Pep_def"/>
    <property type="match status" value="1"/>
</dbReference>
<dbReference type="Gene3D" id="3.90.45.10">
    <property type="entry name" value="Peptide deformylase"/>
    <property type="match status" value="1"/>
</dbReference>
<dbReference type="PATRIC" id="fig|1619041.3.peg.484"/>
<comment type="similarity">
    <text evidence="1 2">Belongs to the polypeptide deformylase family.</text>
</comment>
<dbReference type="InterPro" id="IPR036821">
    <property type="entry name" value="Peptide_deformylase_sf"/>
</dbReference>
<dbReference type="PRINTS" id="PR01576">
    <property type="entry name" value="PDEFORMYLASE"/>
</dbReference>
<comment type="function">
    <text evidence="2">Removes the formyl group from the N-terminal Met of newly synthesized proteins. Requires at least a dipeptide for an efficient rate of reaction. N-terminal L-methionine is a prerequisite for activity but the enzyme has broad specificity at other positions.</text>
</comment>
<dbReference type="HAMAP" id="MF_00163">
    <property type="entry name" value="Pep_deformylase"/>
    <property type="match status" value="1"/>
</dbReference>
<dbReference type="InterPro" id="IPR023635">
    <property type="entry name" value="Peptide_deformylase"/>
</dbReference>
<keyword evidence="2" id="KW-0648">Protein biosynthesis</keyword>
<evidence type="ECO:0000313" key="5">
    <source>
        <dbReference type="Proteomes" id="UP000033999"/>
    </source>
</evidence>
<keyword evidence="3" id="KW-0812">Transmembrane</keyword>
<name>A0A0G1MG07_9BACT</name>
<dbReference type="AlphaFoldDB" id="A0A0G1MG07"/>
<comment type="catalytic activity">
    <reaction evidence="2">
        <text>N-terminal N-formyl-L-methionyl-[peptide] + H2O = N-terminal L-methionyl-[peptide] + formate</text>
        <dbReference type="Rhea" id="RHEA:24420"/>
        <dbReference type="Rhea" id="RHEA-COMP:10639"/>
        <dbReference type="Rhea" id="RHEA-COMP:10640"/>
        <dbReference type="ChEBI" id="CHEBI:15377"/>
        <dbReference type="ChEBI" id="CHEBI:15740"/>
        <dbReference type="ChEBI" id="CHEBI:49298"/>
        <dbReference type="ChEBI" id="CHEBI:64731"/>
        <dbReference type="EC" id="3.5.1.88"/>
    </reaction>
</comment>
<comment type="cofactor">
    <cofactor evidence="2">
        <name>Fe(2+)</name>
        <dbReference type="ChEBI" id="CHEBI:29033"/>
    </cofactor>
    <text evidence="2">Binds 1 Fe(2+) ion.</text>
</comment>
<accession>A0A0G1MG07</accession>
<keyword evidence="3" id="KW-0472">Membrane</keyword>
<proteinExistence type="inferred from homology"/>
<dbReference type="CDD" id="cd00487">
    <property type="entry name" value="Pep_deformylase"/>
    <property type="match status" value="1"/>
</dbReference>
<protein>
    <recommendedName>
        <fullName evidence="2">Peptide deformylase</fullName>
        <shortName evidence="2">PDF</shortName>
        <ecNumber evidence="2">3.5.1.88</ecNumber>
    </recommendedName>
    <alternativeName>
        <fullName evidence="2">Polypeptide deformylase</fullName>
    </alternativeName>
</protein>
<keyword evidence="3" id="KW-1133">Transmembrane helix</keyword>
<dbReference type="GO" id="GO:0042586">
    <property type="term" value="F:peptide deformylase activity"/>
    <property type="evidence" value="ECO:0007669"/>
    <property type="project" value="UniProtKB-UniRule"/>
</dbReference>
<dbReference type="EMBL" id="LCKX01000013">
    <property type="protein sequence ID" value="KKU07256.1"/>
    <property type="molecule type" value="Genomic_DNA"/>
</dbReference>
<dbReference type="EC" id="3.5.1.88" evidence="2"/>
<organism evidence="4 5">
    <name type="scientific">Candidatus Magasanikbacteria bacterium GW2011_GWA2_45_39</name>
    <dbReference type="NCBI Taxonomy" id="1619041"/>
    <lineage>
        <taxon>Bacteria</taxon>
        <taxon>Candidatus Magasanikiibacteriota</taxon>
    </lineage>
</organism>
<sequence length="171" mass="19491">MKLPLTIEPNPVLRAHNRLIKKNELSALQKMLDDMTDSMYAYRGIGIAATQVGLNIMVAIIHKDALDFKNKALREKWNGTDFPIINPKIVSHSWGMANDEEGCLSVPGYYGTVKRYKKIIVECWDREGNALKFIAGGYFARVLQHEIDHLNKTLYIDKATDIQKTDERAKK</sequence>
<feature type="binding site" evidence="2">
    <location>
        <position position="149"/>
    </location>
    <ligand>
        <name>Fe cation</name>
        <dbReference type="ChEBI" id="CHEBI:24875"/>
    </ligand>
</feature>
<evidence type="ECO:0000256" key="1">
    <source>
        <dbReference type="ARBA" id="ARBA00010759"/>
    </source>
</evidence>
<feature type="transmembrane region" description="Helical" evidence="3">
    <location>
        <begin position="40"/>
        <end position="61"/>
    </location>
</feature>
<dbReference type="GO" id="GO:0006412">
    <property type="term" value="P:translation"/>
    <property type="evidence" value="ECO:0007669"/>
    <property type="project" value="UniProtKB-UniRule"/>
</dbReference>
<keyword evidence="2" id="KW-0378">Hydrolase</keyword>
<keyword evidence="2" id="KW-0408">Iron</keyword>
<dbReference type="GO" id="GO:0046872">
    <property type="term" value="F:metal ion binding"/>
    <property type="evidence" value="ECO:0007669"/>
    <property type="project" value="UniProtKB-KW"/>
</dbReference>
<reference evidence="4 5" key="1">
    <citation type="journal article" date="2015" name="Nature">
        <title>rRNA introns, odd ribosomes, and small enigmatic genomes across a large radiation of phyla.</title>
        <authorList>
            <person name="Brown C.T."/>
            <person name="Hug L.A."/>
            <person name="Thomas B.C."/>
            <person name="Sharon I."/>
            <person name="Castelle C.J."/>
            <person name="Singh A."/>
            <person name="Wilkins M.J."/>
            <person name="Williams K.H."/>
            <person name="Banfield J.F."/>
        </authorList>
    </citation>
    <scope>NUCLEOTIDE SEQUENCE [LARGE SCALE GENOMIC DNA]</scope>
</reference>
<dbReference type="SUPFAM" id="SSF56420">
    <property type="entry name" value="Peptide deformylase"/>
    <property type="match status" value="1"/>
</dbReference>
<gene>
    <name evidence="2" type="primary">def</name>
    <name evidence="4" type="ORF">UX10_C0013G0019</name>
</gene>